<comment type="catalytic activity">
    <reaction evidence="13">
        <text>RNA(n) + a ribonucleoside 5'-triphosphate = RNA(n+1) + diphosphate</text>
        <dbReference type="Rhea" id="RHEA:21248"/>
        <dbReference type="Rhea" id="RHEA-COMP:14527"/>
        <dbReference type="Rhea" id="RHEA-COMP:17342"/>
        <dbReference type="ChEBI" id="CHEBI:33019"/>
        <dbReference type="ChEBI" id="CHEBI:61557"/>
        <dbReference type="ChEBI" id="CHEBI:140395"/>
        <dbReference type="EC" id="2.7.7.6"/>
    </reaction>
</comment>
<keyword evidence="8" id="KW-0677">Repeat</keyword>
<dbReference type="Pfam" id="PF00623">
    <property type="entry name" value="RNA_pol_Rpb1_2"/>
    <property type="match status" value="1"/>
</dbReference>
<dbReference type="RefSeq" id="XP_009026318.1">
    <property type="nucleotide sequence ID" value="XM_009028070.1"/>
</dbReference>
<keyword evidence="17" id="KW-1185">Reference proteome</keyword>
<dbReference type="KEGG" id="hro:HELRODRAFT_86723"/>
<dbReference type="PANTHER" id="PTHR19376:SF37">
    <property type="entry name" value="DNA-DIRECTED RNA POLYMERASE II SUBUNIT RPB1"/>
    <property type="match status" value="1"/>
</dbReference>
<dbReference type="Pfam" id="PF04983">
    <property type="entry name" value="RNA_pol_Rpb1_3"/>
    <property type="match status" value="1"/>
</dbReference>
<evidence type="ECO:0000256" key="3">
    <source>
        <dbReference type="ARBA" id="ARBA00022478"/>
    </source>
</evidence>
<dbReference type="Gene3D" id="2.40.40.20">
    <property type="match status" value="1"/>
</dbReference>
<dbReference type="InterPro" id="IPR007080">
    <property type="entry name" value="RNA_pol_Rpb1_1"/>
</dbReference>
<dbReference type="CDD" id="cd02733">
    <property type="entry name" value="RNAP_II_RPB1_N"/>
    <property type="match status" value="1"/>
</dbReference>
<evidence type="ECO:0000256" key="1">
    <source>
        <dbReference type="ARBA" id="ARBA00004123"/>
    </source>
</evidence>
<dbReference type="Pfam" id="PF04992">
    <property type="entry name" value="RNA_pol_Rpb1_6"/>
    <property type="match status" value="1"/>
</dbReference>
<dbReference type="InterPro" id="IPR045867">
    <property type="entry name" value="DNA-dir_RpoC_beta_prime"/>
</dbReference>
<dbReference type="eggNOG" id="KOG0260">
    <property type="taxonomic scope" value="Eukaryota"/>
</dbReference>
<evidence type="ECO:0000256" key="8">
    <source>
        <dbReference type="ARBA" id="ARBA00022737"/>
    </source>
</evidence>
<evidence type="ECO:0000256" key="6">
    <source>
        <dbReference type="ARBA" id="ARBA00022695"/>
    </source>
</evidence>
<comment type="function">
    <text evidence="13">DNA-dependent RNA polymerase catalyzes the transcription of DNA into RNA using the four ribonucleoside triphosphates as substrates.</text>
</comment>
<dbReference type="NCBIfam" id="NF006336">
    <property type="entry name" value="PRK08566.1"/>
    <property type="match status" value="1"/>
</dbReference>
<dbReference type="GO" id="GO:0046872">
    <property type="term" value="F:metal ion binding"/>
    <property type="evidence" value="ECO:0007669"/>
    <property type="project" value="UniProtKB-KW"/>
</dbReference>
<keyword evidence="10" id="KW-0460">Magnesium</keyword>
<dbReference type="Pfam" id="PF04998">
    <property type="entry name" value="RNA_pol_Rpb1_5"/>
    <property type="match status" value="1"/>
</dbReference>
<dbReference type="Gene3D" id="3.30.1360.140">
    <property type="match status" value="1"/>
</dbReference>
<dbReference type="SUPFAM" id="SSF64484">
    <property type="entry name" value="beta and beta-prime subunits of DNA dependent RNA-polymerase"/>
    <property type="match status" value="1"/>
</dbReference>
<dbReference type="FunFam" id="1.10.132.30:FF:000001">
    <property type="entry name" value="DNA-directed RNA polymerase subunit"/>
    <property type="match status" value="1"/>
</dbReference>
<keyword evidence="11 13" id="KW-0804">Transcription</keyword>
<dbReference type="Gene3D" id="4.10.860.120">
    <property type="entry name" value="RNA polymerase II, clamp domain"/>
    <property type="match status" value="2"/>
</dbReference>
<dbReference type="GO" id="GO:0003677">
    <property type="term" value="F:DNA binding"/>
    <property type="evidence" value="ECO:0007669"/>
    <property type="project" value="InterPro"/>
</dbReference>
<dbReference type="InParanoid" id="T1G6G0"/>
<dbReference type="Gene3D" id="3.30.1490.180">
    <property type="entry name" value="RNA polymerase ii"/>
    <property type="match status" value="1"/>
</dbReference>
<dbReference type="InterPro" id="IPR007083">
    <property type="entry name" value="RNA_pol_Rpb1_4"/>
</dbReference>
<organism evidence="16 17">
    <name type="scientific">Helobdella robusta</name>
    <name type="common">Californian leech</name>
    <dbReference type="NCBI Taxonomy" id="6412"/>
    <lineage>
        <taxon>Eukaryota</taxon>
        <taxon>Metazoa</taxon>
        <taxon>Spiralia</taxon>
        <taxon>Lophotrochozoa</taxon>
        <taxon>Annelida</taxon>
        <taxon>Clitellata</taxon>
        <taxon>Hirudinea</taxon>
        <taxon>Rhynchobdellida</taxon>
        <taxon>Glossiphoniidae</taxon>
        <taxon>Helobdella</taxon>
    </lineage>
</organism>
<dbReference type="InterPro" id="IPR007073">
    <property type="entry name" value="RNA_pol_Rpb1_7"/>
</dbReference>
<dbReference type="EC" id="2.7.7.6" evidence="13"/>
<dbReference type="EnsemblMetazoa" id="HelroT86723">
    <property type="protein sequence ID" value="HelroP86723"/>
    <property type="gene ID" value="HelroG86723"/>
</dbReference>
<dbReference type="OMA" id="NDICEMF"/>
<proteinExistence type="inferred from homology"/>
<dbReference type="InterPro" id="IPR042102">
    <property type="entry name" value="RNA_pol_Rpb1_3_sf"/>
</dbReference>
<dbReference type="GO" id="GO:0005665">
    <property type="term" value="C:RNA polymerase II, core complex"/>
    <property type="evidence" value="ECO:0000318"/>
    <property type="project" value="GO_Central"/>
</dbReference>
<dbReference type="Proteomes" id="UP000015101">
    <property type="component" value="Unassembled WGS sequence"/>
</dbReference>
<keyword evidence="12" id="KW-0539">Nucleus</keyword>
<dbReference type="Gene3D" id="1.10.132.30">
    <property type="match status" value="1"/>
</dbReference>
<reference evidence="15 17" key="2">
    <citation type="journal article" date="2013" name="Nature">
        <title>Insights into bilaterian evolution from three spiralian genomes.</title>
        <authorList>
            <person name="Simakov O."/>
            <person name="Marletaz F."/>
            <person name="Cho S.J."/>
            <person name="Edsinger-Gonzales E."/>
            <person name="Havlak P."/>
            <person name="Hellsten U."/>
            <person name="Kuo D.H."/>
            <person name="Larsson T."/>
            <person name="Lv J."/>
            <person name="Arendt D."/>
            <person name="Savage R."/>
            <person name="Osoegawa K."/>
            <person name="de Jong P."/>
            <person name="Grimwood J."/>
            <person name="Chapman J.A."/>
            <person name="Shapiro H."/>
            <person name="Aerts A."/>
            <person name="Otillar R.P."/>
            <person name="Terry A.Y."/>
            <person name="Boore J.L."/>
            <person name="Grigoriev I.V."/>
            <person name="Lindberg D.R."/>
            <person name="Seaver E.C."/>
            <person name="Weisblat D.A."/>
            <person name="Putnam N.H."/>
            <person name="Rokhsar D.S."/>
        </authorList>
    </citation>
    <scope>NUCLEOTIDE SEQUENCE</scope>
</reference>
<dbReference type="InterPro" id="IPR007075">
    <property type="entry name" value="RNA_pol_Rpb1_6"/>
</dbReference>
<evidence type="ECO:0000256" key="12">
    <source>
        <dbReference type="ARBA" id="ARBA00023242"/>
    </source>
</evidence>
<evidence type="ECO:0000256" key="11">
    <source>
        <dbReference type="ARBA" id="ARBA00023163"/>
    </source>
</evidence>
<feature type="domain" description="RNA polymerase N-terminal" evidence="14">
    <location>
        <begin position="161"/>
        <end position="464"/>
    </location>
</feature>
<keyword evidence="7" id="KW-0479">Metal-binding</keyword>
<dbReference type="Pfam" id="PF05000">
    <property type="entry name" value="RNA_pol_Rpb1_4"/>
    <property type="match status" value="1"/>
</dbReference>
<dbReference type="EMBL" id="AMQM01006791">
    <property type="status" value="NOT_ANNOTATED_CDS"/>
    <property type="molecule type" value="Genomic_DNA"/>
</dbReference>
<gene>
    <name evidence="16" type="primary">20216657</name>
    <name evidence="15" type="ORF">HELRODRAFT_86723</name>
</gene>
<reference evidence="16" key="3">
    <citation type="submission" date="2015-06" db="UniProtKB">
        <authorList>
            <consortium name="EnsemblMetazoa"/>
        </authorList>
    </citation>
    <scope>IDENTIFICATION</scope>
</reference>
<evidence type="ECO:0000256" key="13">
    <source>
        <dbReference type="RuleBase" id="RU004279"/>
    </source>
</evidence>
<dbReference type="STRING" id="6412.T1G6G0"/>
<dbReference type="PANTHER" id="PTHR19376">
    <property type="entry name" value="DNA-DIRECTED RNA POLYMERASE"/>
    <property type="match status" value="1"/>
</dbReference>
<dbReference type="HOGENOM" id="CLU_000487_3_1_1"/>
<comment type="similarity">
    <text evidence="2 13">Belongs to the RNA polymerase beta' chain family.</text>
</comment>
<dbReference type="CTD" id="20216657"/>
<keyword evidence="5 13" id="KW-0808">Transferase</keyword>
<dbReference type="FunFam" id="2.40.40.20:FF:000019">
    <property type="entry name" value="DNA-directed RNA polymerase II subunit RPB1"/>
    <property type="match status" value="1"/>
</dbReference>
<dbReference type="CDD" id="cd02584">
    <property type="entry name" value="RNAP_II_Rpb1_C"/>
    <property type="match status" value="1"/>
</dbReference>
<dbReference type="GeneID" id="20216657"/>
<dbReference type="Pfam" id="PF04997">
    <property type="entry name" value="RNA_pol_Rpb1_1"/>
    <property type="match status" value="1"/>
</dbReference>
<dbReference type="InterPro" id="IPR006592">
    <property type="entry name" value="RNA_pol_N"/>
</dbReference>
<dbReference type="GO" id="GO:0042789">
    <property type="term" value="P:mRNA transcription by RNA polymerase II"/>
    <property type="evidence" value="ECO:0000318"/>
    <property type="project" value="GO_Central"/>
</dbReference>
<dbReference type="InterPro" id="IPR007066">
    <property type="entry name" value="RNA_pol_Rpb1_3"/>
</dbReference>
<evidence type="ECO:0000256" key="2">
    <source>
        <dbReference type="ARBA" id="ARBA00006460"/>
    </source>
</evidence>
<dbReference type="FunFam" id="3.30.1360.140:FF:000001">
    <property type="entry name" value="DNA-directed RNA polymerase subunit"/>
    <property type="match status" value="1"/>
</dbReference>
<keyword evidence="4" id="KW-0597">Phosphoprotein</keyword>
<dbReference type="InterPro" id="IPR038120">
    <property type="entry name" value="Rpb1_funnel_sf"/>
</dbReference>
<dbReference type="Gene3D" id="1.10.274.100">
    <property type="entry name" value="RNA polymerase Rpb1, domain 3"/>
    <property type="match status" value="1"/>
</dbReference>
<dbReference type="FunFam" id="3.30.1490.180:FF:000001">
    <property type="entry name" value="DNA-directed RNA polymerase subunit"/>
    <property type="match status" value="1"/>
</dbReference>
<name>T1G6G0_HELRO</name>
<evidence type="ECO:0000256" key="7">
    <source>
        <dbReference type="ARBA" id="ARBA00022723"/>
    </source>
</evidence>
<evidence type="ECO:0000256" key="5">
    <source>
        <dbReference type="ARBA" id="ARBA00022679"/>
    </source>
</evidence>
<keyword evidence="3 13" id="KW-0240">DNA-directed RNA polymerase</keyword>
<dbReference type="InterPro" id="IPR000722">
    <property type="entry name" value="RNA_pol_asu"/>
</dbReference>
<evidence type="ECO:0000256" key="4">
    <source>
        <dbReference type="ARBA" id="ARBA00022553"/>
    </source>
</evidence>
<dbReference type="GO" id="GO:0003899">
    <property type="term" value="F:DNA-directed RNA polymerase activity"/>
    <property type="evidence" value="ECO:0007669"/>
    <property type="project" value="UniProtKB-EC"/>
</dbReference>
<evidence type="ECO:0000256" key="9">
    <source>
        <dbReference type="ARBA" id="ARBA00022833"/>
    </source>
</evidence>
<dbReference type="Gene3D" id="6.10.250.2940">
    <property type="match status" value="1"/>
</dbReference>
<dbReference type="FunFam" id="1.10.274.100:FF:000001">
    <property type="entry name" value="DNA-directed RNA polymerase subunit"/>
    <property type="match status" value="1"/>
</dbReference>
<dbReference type="OrthoDB" id="270392at2759"/>
<dbReference type="InterPro" id="IPR044893">
    <property type="entry name" value="RNA_pol_Rpb1_clamp_domain"/>
</dbReference>
<accession>T1G6G0</accession>
<keyword evidence="6 13" id="KW-0548">Nucleotidyltransferase</keyword>
<keyword evidence="9" id="KW-0862">Zinc</keyword>
<dbReference type="InterPro" id="IPR007081">
    <property type="entry name" value="RNA_pol_Rpb1_5"/>
</dbReference>
<evidence type="ECO:0000313" key="16">
    <source>
        <dbReference type="EnsemblMetazoa" id="HelroP86723"/>
    </source>
</evidence>
<evidence type="ECO:0000256" key="10">
    <source>
        <dbReference type="ARBA" id="ARBA00022842"/>
    </source>
</evidence>
<dbReference type="SMART" id="SM00663">
    <property type="entry name" value="RPOLA_N"/>
    <property type="match status" value="1"/>
</dbReference>
<dbReference type="Pfam" id="PF04990">
    <property type="entry name" value="RNA_pol_Rpb1_7"/>
    <property type="match status" value="1"/>
</dbReference>
<comment type="subcellular location">
    <subcellularLocation>
        <location evidence="1">Nucleus</location>
    </subcellularLocation>
</comment>
<reference evidence="17" key="1">
    <citation type="submission" date="2012-12" db="EMBL/GenBank/DDBJ databases">
        <authorList>
            <person name="Hellsten U."/>
            <person name="Grimwood J."/>
            <person name="Chapman J.A."/>
            <person name="Shapiro H."/>
            <person name="Aerts A."/>
            <person name="Otillar R.P."/>
            <person name="Terry A.Y."/>
            <person name="Boore J.L."/>
            <person name="Simakov O."/>
            <person name="Marletaz F."/>
            <person name="Cho S.-J."/>
            <person name="Edsinger-Gonzales E."/>
            <person name="Havlak P."/>
            <person name="Kuo D.-H."/>
            <person name="Larsson T."/>
            <person name="Lv J."/>
            <person name="Arendt D."/>
            <person name="Savage R."/>
            <person name="Osoegawa K."/>
            <person name="de Jong P."/>
            <person name="Lindberg D.R."/>
            <person name="Seaver E.C."/>
            <person name="Weisblat D.A."/>
            <person name="Putnam N.H."/>
            <person name="Grigoriev I.V."/>
            <person name="Rokhsar D.S."/>
        </authorList>
    </citation>
    <scope>NUCLEOTIDE SEQUENCE</scope>
</reference>
<dbReference type="EMBL" id="KB097519">
    <property type="protein sequence ID" value="ESN95467.1"/>
    <property type="molecule type" value="Genomic_DNA"/>
</dbReference>
<evidence type="ECO:0000313" key="17">
    <source>
        <dbReference type="Proteomes" id="UP000015101"/>
    </source>
</evidence>
<evidence type="ECO:0000259" key="14">
    <source>
        <dbReference type="SMART" id="SM00663"/>
    </source>
</evidence>
<evidence type="ECO:0000313" key="15">
    <source>
        <dbReference type="EMBL" id="ESN95467.1"/>
    </source>
</evidence>
<sequence>MAECPGHFGHIVLSKPVFHAVFLPKIIKVMRCVCFYCSRLLVDPELPKMKMILSKTKSDFNRRQNLVYNLCKVKTTCECRSGDVETGEKMEQDVQVEGCGRHQPKIRKIGLELTAEWNVLNHESQEKKIVLTAERVLEIFREITDETCSYLGMDARYARPDWMIATILPVPPLPVRPSVLNFGAARSQDDITYKLADIIKINNKLKRNEEQGAPPHILDENIKLLQYHVATMINNEMPGQPKATQRCGRPLKSITERLKGKEGRVRGNLMGKRVDFSARTVITPDPMLKIDQVGVPMTIAKNLTYPELVTPFNIDRLTQLVHRGPNNYPGARYIIKQNNVRIDLRYHRKLSDLHLQIGETVERQMLDDDYVIFNRQPTLHKMSMMCHKVKVLPYSTFRLNLSATTPYNADFDGDEMNLHLAQSLETRAEISQLSSVKRMIITPQANRPVMGIVQDSLTAVNKMTRRDSFIDKKNMMDLIMYIPHWNGKIPQPAILKPEPLWTGKQLFSLIIPGQINCIRTHSTHPDDEDRGPYKWISPGDTKVIVENGQLLSGILCKKSLGPSSGSLQHIIYHELGREATGDFYSHVQMVTNQWLLTEGHSIGVADIIADYKTYMDIQLAVMEAKANVADITYKAQKGELELTPGNTFIQTFENQVNRILNDARDQTGRLAQDSLSDFNNFKTMVVAGSKGNRINISQIIACVGQQNVEGKRIQFSFRDRTLPHFLKNDHGPESQGFVENSYLAGITPTEFYFHAMGGREGLIDTAVKTAETGYIQRRLIKAMESVMVKYDGTVRNQAEELIQLRYGEDGLAGEWVEFQNLPSLKPSDKAFEREFKFDLFNEKKLKRCLYEDVLRDMHRDANFSFEIEREYEQLLDDRMAVRQIFPNGESRVVLPCNLQRMIWNAQKFFKINHKRPSDLNPLKIIKDVRELSKKFMIVKGEDRLSKAANTNATLLMNILMRSTLCSKKVIEEFHLSSEAFDWLIGEIETKFTQAQVEPGEMVGALAAQSLGEPATQMTLNTFHYAGVSSKNVTLGVPRLKEILSISKKPKTPTLTVFLTEQVAKDAEKAKDVLCLIEHATLGKVASSSAIIYDSDIRHSVVKEDQDWINTYYDLPDIDLNRLLPWLLRIELDRKRMTDRRLTMEQIAEKITAGFGDDLNVIFTDDNAEKLTLRIRLNKQADKENQETVEDEFDKITDDKFLKLIETNLLKDLTLQGISNISKAYLVHPTSDEKKRIIIDEKGEFKTIQEWILETDGTNLRSVLTVENVDHVRTISNDIVEIFDVLGIEAVRKAIEREMNNVISFDGSYVNHRHLALLCDVMTAKGHLMAITRHGLNRQETGALARCSFEEMVC</sequence>
<protein>
    <recommendedName>
        <fullName evidence="13">DNA-directed RNA polymerase subunit</fullName>
        <ecNumber evidence="13">2.7.7.6</ecNumber>
    </recommendedName>
</protein>
<dbReference type="InterPro" id="IPR038593">
    <property type="entry name" value="RNA_pol_Rpb1_7_sf"/>
</dbReference>
<dbReference type="Gene3D" id="6.20.50.80">
    <property type="match status" value="1"/>
</dbReference>